<dbReference type="InterPro" id="IPR017150">
    <property type="entry name" value="Pept_M20_glutamate_carboxypep"/>
</dbReference>
<reference evidence="5" key="1">
    <citation type="journal article" date="2019" name="Int. J. Syst. Evol. Microbiol.">
        <title>The Global Catalogue of Microorganisms (GCM) 10K type strain sequencing project: providing services to taxonomists for standard genome sequencing and annotation.</title>
        <authorList>
            <consortium name="The Broad Institute Genomics Platform"/>
            <consortium name="The Broad Institute Genome Sequencing Center for Infectious Disease"/>
            <person name="Wu L."/>
            <person name="Ma J."/>
        </authorList>
    </citation>
    <scope>NUCLEOTIDE SEQUENCE [LARGE SCALE GENOMIC DNA]</scope>
    <source>
        <strain evidence="5">JCM 12696</strain>
    </source>
</reference>
<dbReference type="Proteomes" id="UP001501371">
    <property type="component" value="Unassembled WGS sequence"/>
</dbReference>
<dbReference type="InterPro" id="IPR002933">
    <property type="entry name" value="Peptidase_M20"/>
</dbReference>
<keyword evidence="1" id="KW-0479">Metal-binding</keyword>
<evidence type="ECO:0000313" key="4">
    <source>
        <dbReference type="EMBL" id="GAA1184892.1"/>
    </source>
</evidence>
<dbReference type="EMBL" id="BAAAKV010000047">
    <property type="protein sequence ID" value="GAA1184892.1"/>
    <property type="molecule type" value="Genomic_DNA"/>
</dbReference>
<dbReference type="Gene3D" id="3.30.70.360">
    <property type="match status" value="1"/>
</dbReference>
<dbReference type="SUPFAM" id="SSF55031">
    <property type="entry name" value="Bacterial exopeptidase dimerisation domain"/>
    <property type="match status" value="1"/>
</dbReference>
<sequence>MSVPASAFPSPSDASDGVSRIADRCRTAEYRQGFLTDLRRLVEQESPSDDKALLDATAGLLVNLLTERLGEPDRLVRHRDAACGDVVEAEYTGSVSGGPTVTVVGHYDTVWPAGTLAGWPFTVTEETVTGPGVFDMKAGLAQGVWALRALRELGLARPTVRFVLNGDEETGSVMSRPVIERATEDAVATLVLEPGGSWGVKAGRKGVGIFTLTTTGIEAHAGLDPAKGASAVHALADAVRQLADAADLERGTSVNVGRISGGTARNVIAGEAHGLVDIRVAGQEEIRRMDEVLASLAPTDPRVTLTVGGGWNRPPMEPGPAGRELFAVADSVAAQLRAPLAELFVGGGSDANFVAALGRPVLCGMGATGDGAHARHEHVLTADLPDRTALTAGTLHALALGSGGAAE</sequence>
<dbReference type="Gene3D" id="3.40.630.10">
    <property type="entry name" value="Zn peptidases"/>
    <property type="match status" value="1"/>
</dbReference>
<keyword evidence="2" id="KW-0378">Hydrolase</keyword>
<evidence type="ECO:0000256" key="2">
    <source>
        <dbReference type="ARBA" id="ARBA00022801"/>
    </source>
</evidence>
<dbReference type="PANTHER" id="PTHR43808">
    <property type="entry name" value="ACETYLORNITHINE DEACETYLASE"/>
    <property type="match status" value="1"/>
</dbReference>
<keyword evidence="5" id="KW-1185">Reference proteome</keyword>
<evidence type="ECO:0000256" key="1">
    <source>
        <dbReference type="ARBA" id="ARBA00022723"/>
    </source>
</evidence>
<proteinExistence type="predicted"/>
<protein>
    <submittedName>
        <fullName evidence="4">M20 family metallopeptidase</fullName>
    </submittedName>
</protein>
<name>A0ABP4FJE4_9ACTN</name>
<dbReference type="RefSeq" id="WP_344280433.1">
    <property type="nucleotide sequence ID" value="NZ_BAAAKV010000047.1"/>
</dbReference>
<dbReference type="Pfam" id="PF07687">
    <property type="entry name" value="M20_dimer"/>
    <property type="match status" value="1"/>
</dbReference>
<dbReference type="InterPro" id="IPR011650">
    <property type="entry name" value="Peptidase_M20_dimer"/>
</dbReference>
<evidence type="ECO:0000259" key="3">
    <source>
        <dbReference type="Pfam" id="PF07687"/>
    </source>
</evidence>
<dbReference type="Pfam" id="PF01546">
    <property type="entry name" value="Peptidase_M20"/>
    <property type="match status" value="1"/>
</dbReference>
<organism evidence="4 5">
    <name type="scientific">Streptomyces hebeiensis</name>
    <dbReference type="NCBI Taxonomy" id="229486"/>
    <lineage>
        <taxon>Bacteria</taxon>
        <taxon>Bacillati</taxon>
        <taxon>Actinomycetota</taxon>
        <taxon>Actinomycetes</taxon>
        <taxon>Kitasatosporales</taxon>
        <taxon>Streptomycetaceae</taxon>
        <taxon>Streptomyces</taxon>
    </lineage>
</organism>
<evidence type="ECO:0000313" key="5">
    <source>
        <dbReference type="Proteomes" id="UP001501371"/>
    </source>
</evidence>
<dbReference type="InterPro" id="IPR050072">
    <property type="entry name" value="Peptidase_M20A"/>
</dbReference>
<feature type="domain" description="Peptidase M20 dimerisation" evidence="3">
    <location>
        <begin position="203"/>
        <end position="293"/>
    </location>
</feature>
<accession>A0ABP4FJE4</accession>
<dbReference type="PIRSF" id="PIRSF037238">
    <property type="entry name" value="Carboxypeptidase_G2"/>
    <property type="match status" value="1"/>
</dbReference>
<dbReference type="CDD" id="cd03885">
    <property type="entry name" value="M20_CPDG2"/>
    <property type="match status" value="1"/>
</dbReference>
<gene>
    <name evidence="4" type="ORF">GCM10009654_48130</name>
</gene>
<comment type="caution">
    <text evidence="4">The sequence shown here is derived from an EMBL/GenBank/DDBJ whole genome shotgun (WGS) entry which is preliminary data.</text>
</comment>
<dbReference type="SUPFAM" id="SSF53187">
    <property type="entry name" value="Zn-dependent exopeptidases"/>
    <property type="match status" value="1"/>
</dbReference>
<dbReference type="InterPro" id="IPR036264">
    <property type="entry name" value="Bact_exopeptidase_dim_dom"/>
</dbReference>
<dbReference type="PANTHER" id="PTHR43808:SF9">
    <property type="entry name" value="BLL0789 PROTEIN"/>
    <property type="match status" value="1"/>
</dbReference>